<evidence type="ECO:0000259" key="7">
    <source>
        <dbReference type="PROSITE" id="PS51670"/>
    </source>
</evidence>
<keyword evidence="5" id="KW-0812">Transmembrane</keyword>
<dbReference type="InterPro" id="IPR050316">
    <property type="entry name" value="Tyrosinase/Hemocyanin"/>
</dbReference>
<keyword evidence="5" id="KW-0472">Membrane</keyword>
<keyword evidence="2" id="KW-0479">Metal-binding</keyword>
<accession>A0ABD2J8W3</accession>
<dbReference type="EMBL" id="JBICBT010001025">
    <property type="protein sequence ID" value="KAL3087002.1"/>
    <property type="molecule type" value="Genomic_DNA"/>
</dbReference>
<gene>
    <name evidence="8" type="ORF">niasHT_025526</name>
</gene>
<feature type="domain" description="ShKT" evidence="7">
    <location>
        <begin position="627"/>
        <end position="666"/>
    </location>
</feature>
<comment type="similarity">
    <text evidence="1">Belongs to the nematode receptor-like protein sre family.</text>
</comment>
<keyword evidence="9" id="KW-1185">Reference proteome</keyword>
<dbReference type="Pfam" id="PF03125">
    <property type="entry name" value="Sre"/>
    <property type="match status" value="1"/>
</dbReference>
<keyword evidence="6" id="KW-0732">Signal</keyword>
<evidence type="ECO:0000256" key="3">
    <source>
        <dbReference type="ARBA" id="ARBA00023008"/>
    </source>
</evidence>
<organism evidence="8 9">
    <name type="scientific">Heterodera trifolii</name>
    <dbReference type="NCBI Taxonomy" id="157864"/>
    <lineage>
        <taxon>Eukaryota</taxon>
        <taxon>Metazoa</taxon>
        <taxon>Ecdysozoa</taxon>
        <taxon>Nematoda</taxon>
        <taxon>Chromadorea</taxon>
        <taxon>Rhabditida</taxon>
        <taxon>Tylenchina</taxon>
        <taxon>Tylenchomorpha</taxon>
        <taxon>Tylenchoidea</taxon>
        <taxon>Heteroderidae</taxon>
        <taxon>Heteroderinae</taxon>
        <taxon>Heterodera</taxon>
    </lineage>
</organism>
<dbReference type="Gene3D" id="1.10.1280.10">
    <property type="entry name" value="Di-copper center containing domain from catechol oxidase"/>
    <property type="match status" value="1"/>
</dbReference>
<evidence type="ECO:0000256" key="1">
    <source>
        <dbReference type="ARBA" id="ARBA00006803"/>
    </source>
</evidence>
<feature type="transmembrane region" description="Helical" evidence="5">
    <location>
        <begin position="843"/>
        <end position="865"/>
    </location>
</feature>
<feature type="signal peptide" evidence="6">
    <location>
        <begin position="1"/>
        <end position="16"/>
    </location>
</feature>
<proteinExistence type="inferred from homology"/>
<dbReference type="InterPro" id="IPR003582">
    <property type="entry name" value="ShKT_dom"/>
</dbReference>
<keyword evidence="3" id="KW-0186">Copper</keyword>
<dbReference type="PANTHER" id="PTHR11474:SF126">
    <property type="entry name" value="TYROSINASE-LIKE PROTEIN TYR-1-RELATED"/>
    <property type="match status" value="1"/>
</dbReference>
<dbReference type="PROSITE" id="PS51670">
    <property type="entry name" value="SHKT"/>
    <property type="match status" value="2"/>
</dbReference>
<evidence type="ECO:0000256" key="2">
    <source>
        <dbReference type="ARBA" id="ARBA00022723"/>
    </source>
</evidence>
<feature type="transmembrane region" description="Helical" evidence="5">
    <location>
        <begin position="785"/>
        <end position="808"/>
    </location>
</feature>
<protein>
    <recommendedName>
        <fullName evidence="7">ShKT domain-containing protein</fullName>
    </recommendedName>
</protein>
<dbReference type="SUPFAM" id="SSF48056">
    <property type="entry name" value="Di-copper centre-containing domain"/>
    <property type="match status" value="1"/>
</dbReference>
<evidence type="ECO:0000313" key="8">
    <source>
        <dbReference type="EMBL" id="KAL3087002.1"/>
    </source>
</evidence>
<dbReference type="AlphaFoldDB" id="A0ABD2J8W3"/>
<dbReference type="PANTHER" id="PTHR11474">
    <property type="entry name" value="TYROSINASE FAMILY MEMBER"/>
    <property type="match status" value="1"/>
</dbReference>
<dbReference type="Proteomes" id="UP001620626">
    <property type="component" value="Unassembled WGS sequence"/>
</dbReference>
<dbReference type="InterPro" id="IPR002227">
    <property type="entry name" value="Tyrosinase_Cu-bd"/>
</dbReference>
<evidence type="ECO:0000256" key="5">
    <source>
        <dbReference type="SAM" id="Phobius"/>
    </source>
</evidence>
<comment type="caution">
    <text evidence="8">The sequence shown here is derived from an EMBL/GenBank/DDBJ whole genome shotgun (WGS) entry which is preliminary data.</text>
</comment>
<dbReference type="PRINTS" id="PR00092">
    <property type="entry name" value="TYROSINASE"/>
</dbReference>
<dbReference type="Pfam" id="PF00264">
    <property type="entry name" value="Tyrosinase"/>
    <property type="match status" value="1"/>
</dbReference>
<dbReference type="InterPro" id="IPR008922">
    <property type="entry name" value="Di-copper_centre_dom_sf"/>
</dbReference>
<dbReference type="InterPro" id="IPR004151">
    <property type="entry name" value="7TM_GPCR_serpentine_rcpt_Sre"/>
</dbReference>
<evidence type="ECO:0000313" key="9">
    <source>
        <dbReference type="Proteomes" id="UP001620626"/>
    </source>
</evidence>
<reference evidence="8 9" key="1">
    <citation type="submission" date="2024-10" db="EMBL/GenBank/DDBJ databases">
        <authorList>
            <person name="Kim D."/>
        </authorList>
    </citation>
    <scope>NUCLEOTIDE SEQUENCE [LARGE SCALE GENOMIC DNA]</scope>
    <source>
        <strain evidence="8">BH-2024</strain>
    </source>
</reference>
<feature type="domain" description="ShKT" evidence="7">
    <location>
        <begin position="580"/>
        <end position="616"/>
    </location>
</feature>
<name>A0ABD2J8W3_9BILA</name>
<evidence type="ECO:0000256" key="6">
    <source>
        <dbReference type="SAM" id="SignalP"/>
    </source>
</evidence>
<feature type="chain" id="PRO_5044828344" description="ShKT domain-containing protein" evidence="6">
    <location>
        <begin position="17"/>
        <end position="1003"/>
    </location>
</feature>
<dbReference type="PROSITE" id="PS00498">
    <property type="entry name" value="TYROSINASE_2"/>
    <property type="match status" value="1"/>
</dbReference>
<dbReference type="GO" id="GO:0046872">
    <property type="term" value="F:metal ion binding"/>
    <property type="evidence" value="ECO:0007669"/>
    <property type="project" value="UniProtKB-KW"/>
</dbReference>
<sequence length="1003" mass="115025">MIGLIKLSALMLLIYCLFDQQHHDHSAAGVVVTAQNANLGDITPNFEFCNDWDDRYKKACFMSVLHWSEARKAERAGSLIRWYEIPPASSSLGLPTYRLPTEVEKLAQKPLSLISEWYSCTSIDDCLCQLFGGIKILHIGNMICKLLTDVLPPASLKHNNGLQRRRRQAGKADRTLSRCTRREYRMLSDDQRTRFHNAMLQLKRGYGSYEYDRITALHSNINMMPSAHSGPTFPLWHREYNKRLEIALRSVDSSVCVPYWDSTLDQRLPNPSHSIMWTELFMGSTDSNNFVNSGFLANWITSDGNRVSRTMGANGGQLINETEANNVMSIQELNHIFAFAGGSPDKNCATNPSPRETVLEFIHNNVHVWLGGDMAELPTSPQDPIFFLHHSFIDYLWEQWRLRYQDRTQRETQFPPDDQIVPCSGSENYHLNATMLPFTNPNVTNRVGLSNNYTDFLYNYEPRPSCQYASGCKSAYLFCDTTLQRYADPICCAKIRPGGDCSFFVRNKEESCYNSTCVQGICQQQKQQQKQNVQQLDRLGIQIVPPAIEDVGTVTLTPYIRAAVDTTPSPTPSPPTERECYDNDVCCIQWAANGTCKTAPRYMNTWCQGSCRFDGCRPYADYGKPGCNDIHSQCARWALFSDGGHNECDQNPRWMECNCAKSCNKCGATTAEQCAARTPTDYKMPKYGSGTTPQSQIRVEILLEYFLVGQIVTTDGGDWQKRAMLAPTYFRNYLAHVLVIERLMATLWAKNYEKWRGWHFSAIWFSIVMGLTTLNMLHTSQQVGFLTWLTFGFVLTLALIEIFFFAFLRKLNIQNYQSKWSKIQNLSERYQLSENVRTTKQMLVPLLLHLINLCLGTAVITIAFYRPFVNKFYYDFFNQLAVVTVSLCNFLIELTMILFHPFLRRRLWKTIEKVRNAPKKCWPNAVGHTTNNRIGMTSMTGESGDNGEQQQQQMIILLNLHGEKLRTEPISQTEHFEVLRKAWEEMDRRNAKPTERRDSFLFK</sequence>
<evidence type="ECO:0000256" key="4">
    <source>
        <dbReference type="PROSITE-ProRule" id="PRU01005"/>
    </source>
</evidence>
<comment type="caution">
    <text evidence="4">Lacks conserved residue(s) required for the propagation of feature annotation.</text>
</comment>
<feature type="transmembrane region" description="Helical" evidence="5">
    <location>
        <begin position="877"/>
        <end position="899"/>
    </location>
</feature>
<dbReference type="SMART" id="SM00254">
    <property type="entry name" value="ShKT"/>
    <property type="match status" value="2"/>
</dbReference>
<keyword evidence="5" id="KW-1133">Transmembrane helix</keyword>